<name>F4H7J9_CELFA</name>
<dbReference type="EMBL" id="CP002666">
    <property type="protein sequence ID" value="AEE44556.1"/>
    <property type="molecule type" value="Genomic_DNA"/>
</dbReference>
<proteinExistence type="predicted"/>
<evidence type="ECO:0000259" key="3">
    <source>
        <dbReference type="Pfam" id="PF01326"/>
    </source>
</evidence>
<evidence type="ECO:0000313" key="4">
    <source>
        <dbReference type="EMBL" id="AEE44556.1"/>
    </source>
</evidence>
<dbReference type="KEGG" id="cfi:Celf_0413"/>
<feature type="region of interest" description="Disordered" evidence="1">
    <location>
        <begin position="286"/>
        <end position="338"/>
    </location>
</feature>
<dbReference type="Proteomes" id="UP000008460">
    <property type="component" value="Chromosome"/>
</dbReference>
<keyword evidence="5" id="KW-1185">Reference proteome</keyword>
<protein>
    <submittedName>
        <fullName evidence="4">Pyruvate phosphate dikinase PEP/pyruvate-binding protein</fullName>
    </submittedName>
</protein>
<dbReference type="HOGENOM" id="CLU_007308_6_0_11"/>
<dbReference type="STRING" id="590998.Celf_0413"/>
<sequence>MIVPLREAVPATCGGKAGTLGALLRAGLPVPDGFVVPRSVHRAVPAAAAGTAQDARPGRPPVRPPTAPTGLADALARGLRTLGDPPVAVRSSADDEDTAHASAAGQYDTVLAVEGAERLAQAVRACWASLHGPRAAAYRRGRAGHGADAPGMAVLVQRHLDPQVAGVMLVPGDPDGPTLIEATWGLGTSVVDGTVTPDTYRVAADGSVTCTVADKRTRTDRRDGRLVTSTVADVDRRRPALDDPTATRLAALGRRVAAVLAGPQDVEWAVVDGEAWVLQARPVTADVPAGRPGPVGAPAASRAPAGPPDATRLPDATAGPPTRLVGTPGSAGRATGPARVVRGPADFARTRPGDVLVCPWTDPGWTPLLHVAAAVVTEAGGVLAHAAIVARERGIPAVLGVTDATTALLDGTTVTVDGTAGTVTVQEVQ</sequence>
<dbReference type="Gene3D" id="3.50.30.10">
    <property type="entry name" value="Phosphohistidine domain"/>
    <property type="match status" value="1"/>
</dbReference>
<keyword evidence="4" id="KW-0670">Pyruvate</keyword>
<feature type="compositionally biased region" description="Low complexity" evidence="1">
    <location>
        <begin position="286"/>
        <end position="310"/>
    </location>
</feature>
<dbReference type="PANTHER" id="PTHR43615">
    <property type="entry name" value="PHOSPHOENOLPYRUVATE SYNTHASE-RELATED"/>
    <property type="match status" value="1"/>
</dbReference>
<dbReference type="Pfam" id="PF00391">
    <property type="entry name" value="PEP-utilizers"/>
    <property type="match status" value="1"/>
</dbReference>
<dbReference type="Gene3D" id="3.30.1490.20">
    <property type="entry name" value="ATP-grasp fold, A domain"/>
    <property type="match status" value="1"/>
</dbReference>
<feature type="domain" description="PEP-utilising enzyme mobile" evidence="2">
    <location>
        <begin position="352"/>
        <end position="421"/>
    </location>
</feature>
<dbReference type="InterPro" id="IPR002192">
    <property type="entry name" value="PPDK_AMP/ATP-bd"/>
</dbReference>
<dbReference type="InterPro" id="IPR013815">
    <property type="entry name" value="ATP_grasp_subdomain_1"/>
</dbReference>
<evidence type="ECO:0000313" key="5">
    <source>
        <dbReference type="Proteomes" id="UP000008460"/>
    </source>
</evidence>
<dbReference type="GO" id="GO:0005524">
    <property type="term" value="F:ATP binding"/>
    <property type="evidence" value="ECO:0007669"/>
    <property type="project" value="InterPro"/>
</dbReference>
<accession>F4H7J9</accession>
<dbReference type="eggNOG" id="COG3848">
    <property type="taxonomic scope" value="Bacteria"/>
</dbReference>
<dbReference type="RefSeq" id="WP_013769585.1">
    <property type="nucleotide sequence ID" value="NC_015514.1"/>
</dbReference>
<dbReference type="AlphaFoldDB" id="F4H7J9"/>
<evidence type="ECO:0000256" key="1">
    <source>
        <dbReference type="SAM" id="MobiDB-lite"/>
    </source>
</evidence>
<evidence type="ECO:0000259" key="2">
    <source>
        <dbReference type="Pfam" id="PF00391"/>
    </source>
</evidence>
<dbReference type="GO" id="GO:0016301">
    <property type="term" value="F:kinase activity"/>
    <property type="evidence" value="ECO:0007669"/>
    <property type="project" value="UniProtKB-KW"/>
</dbReference>
<reference evidence="4 5" key="1">
    <citation type="submission" date="2011-04" db="EMBL/GenBank/DDBJ databases">
        <title>Complete sequence of Cellulomonas fimi ATCC 484.</title>
        <authorList>
            <consortium name="US DOE Joint Genome Institute"/>
            <person name="Lucas S."/>
            <person name="Han J."/>
            <person name="Lapidus A."/>
            <person name="Cheng J.-F."/>
            <person name="Goodwin L."/>
            <person name="Pitluck S."/>
            <person name="Peters L."/>
            <person name="Chertkov O."/>
            <person name="Detter J.C."/>
            <person name="Han C."/>
            <person name="Tapia R."/>
            <person name="Land M."/>
            <person name="Hauser L."/>
            <person name="Kyrpides N."/>
            <person name="Ivanova N."/>
            <person name="Ovchinnikova G."/>
            <person name="Pagani I."/>
            <person name="Mead D."/>
            <person name="Brumm P."/>
            <person name="Woyke T."/>
        </authorList>
    </citation>
    <scope>NUCLEOTIDE SEQUENCE [LARGE SCALE GENOMIC DNA]</scope>
    <source>
        <strain evidence="5">ATCC 484 / DSM 20113 / JCM 1341 / NBRC 15513 / NCIMB 8980 / NCTC 7547</strain>
    </source>
</reference>
<dbReference type="SUPFAM" id="SSF56059">
    <property type="entry name" value="Glutathione synthetase ATP-binding domain-like"/>
    <property type="match status" value="1"/>
</dbReference>
<organism evidence="4 5">
    <name type="scientific">Cellulomonas fimi (strain ATCC 484 / DSM 20113 / JCM 1341 / CCUG 24087 / LMG 16345 / NBRC 15513 / NCIMB 8980 / NCTC 7547 / NRS-133)</name>
    <dbReference type="NCBI Taxonomy" id="590998"/>
    <lineage>
        <taxon>Bacteria</taxon>
        <taxon>Bacillati</taxon>
        <taxon>Actinomycetota</taxon>
        <taxon>Actinomycetes</taxon>
        <taxon>Micrococcales</taxon>
        <taxon>Cellulomonadaceae</taxon>
        <taxon>Cellulomonas</taxon>
    </lineage>
</organism>
<keyword evidence="4" id="KW-0418">Kinase</keyword>
<dbReference type="InterPro" id="IPR051549">
    <property type="entry name" value="PEP_Utilizing_Enz"/>
</dbReference>
<dbReference type="InterPro" id="IPR008279">
    <property type="entry name" value="PEP-util_enz_mobile_dom"/>
</dbReference>
<dbReference type="Pfam" id="PF01326">
    <property type="entry name" value="PPDK_N"/>
    <property type="match status" value="1"/>
</dbReference>
<dbReference type="eggNOG" id="COG0574">
    <property type="taxonomic scope" value="Bacteria"/>
</dbReference>
<keyword evidence="4" id="KW-0808">Transferase</keyword>
<feature type="region of interest" description="Disordered" evidence="1">
    <location>
        <begin position="46"/>
        <end position="69"/>
    </location>
</feature>
<feature type="domain" description="Pyruvate phosphate dikinase AMP/ATP-binding" evidence="3">
    <location>
        <begin position="68"/>
        <end position="285"/>
    </location>
</feature>
<dbReference type="InterPro" id="IPR036637">
    <property type="entry name" value="Phosphohistidine_dom_sf"/>
</dbReference>
<dbReference type="PANTHER" id="PTHR43615:SF1">
    <property type="entry name" value="PPDK_N DOMAIN-CONTAINING PROTEIN"/>
    <property type="match status" value="1"/>
</dbReference>
<dbReference type="SUPFAM" id="SSF52009">
    <property type="entry name" value="Phosphohistidine domain"/>
    <property type="match status" value="1"/>
</dbReference>
<feature type="compositionally biased region" description="Pro residues" evidence="1">
    <location>
        <begin position="58"/>
        <end position="67"/>
    </location>
</feature>
<dbReference type="Gene3D" id="3.30.470.20">
    <property type="entry name" value="ATP-grasp fold, B domain"/>
    <property type="match status" value="1"/>
</dbReference>
<gene>
    <name evidence="4" type="ordered locus">Celf_0413</name>
</gene>